<sequence length="23" mass="2431">MGNNPAGANLRKAERTLHGHTGK</sequence>
<dbReference type="Proteomes" id="UP000188268">
    <property type="component" value="Unassembled WGS sequence"/>
</dbReference>
<feature type="non-terminal residue" evidence="2">
    <location>
        <position position="23"/>
    </location>
</feature>
<organism evidence="2 3">
    <name type="scientific">Corchorus capsularis</name>
    <name type="common">Jute</name>
    <dbReference type="NCBI Taxonomy" id="210143"/>
    <lineage>
        <taxon>Eukaryota</taxon>
        <taxon>Viridiplantae</taxon>
        <taxon>Streptophyta</taxon>
        <taxon>Embryophyta</taxon>
        <taxon>Tracheophyta</taxon>
        <taxon>Spermatophyta</taxon>
        <taxon>Magnoliopsida</taxon>
        <taxon>eudicotyledons</taxon>
        <taxon>Gunneridae</taxon>
        <taxon>Pentapetalae</taxon>
        <taxon>rosids</taxon>
        <taxon>malvids</taxon>
        <taxon>Malvales</taxon>
        <taxon>Malvaceae</taxon>
        <taxon>Grewioideae</taxon>
        <taxon>Apeibeae</taxon>
        <taxon>Corchorus</taxon>
    </lineage>
</organism>
<feature type="region of interest" description="Disordered" evidence="1">
    <location>
        <begin position="1"/>
        <end position="23"/>
    </location>
</feature>
<evidence type="ECO:0000256" key="1">
    <source>
        <dbReference type="SAM" id="MobiDB-lite"/>
    </source>
</evidence>
<protein>
    <submittedName>
        <fullName evidence="2">Uncharacterized protein</fullName>
    </submittedName>
</protein>
<proteinExistence type="predicted"/>
<accession>A0A1R3JL87</accession>
<name>A0A1R3JL87_COCAP</name>
<keyword evidence="3" id="KW-1185">Reference proteome</keyword>
<dbReference type="Gramene" id="OMO95540">
    <property type="protein sequence ID" value="OMO95540"/>
    <property type="gene ID" value="CCACVL1_05376"/>
</dbReference>
<evidence type="ECO:0000313" key="2">
    <source>
        <dbReference type="EMBL" id="OMO95540.1"/>
    </source>
</evidence>
<reference evidence="2 3" key="1">
    <citation type="submission" date="2013-09" db="EMBL/GenBank/DDBJ databases">
        <title>Corchorus capsularis genome sequencing.</title>
        <authorList>
            <person name="Alam M."/>
            <person name="Haque M.S."/>
            <person name="Islam M.S."/>
            <person name="Emdad E.M."/>
            <person name="Islam M.M."/>
            <person name="Ahmed B."/>
            <person name="Halim A."/>
            <person name="Hossen Q.M.M."/>
            <person name="Hossain M.Z."/>
            <person name="Ahmed R."/>
            <person name="Khan M.M."/>
            <person name="Islam R."/>
            <person name="Rashid M.M."/>
            <person name="Khan S.A."/>
            <person name="Rahman M.S."/>
            <person name="Alam M."/>
        </authorList>
    </citation>
    <scope>NUCLEOTIDE SEQUENCE [LARGE SCALE GENOMIC DNA]</scope>
    <source>
        <strain evidence="3">cv. CVL-1</strain>
        <tissue evidence="2">Whole seedling</tissue>
    </source>
</reference>
<dbReference type="EMBL" id="AWWV01007638">
    <property type="protein sequence ID" value="OMO95540.1"/>
    <property type="molecule type" value="Genomic_DNA"/>
</dbReference>
<evidence type="ECO:0000313" key="3">
    <source>
        <dbReference type="Proteomes" id="UP000188268"/>
    </source>
</evidence>
<gene>
    <name evidence="2" type="ORF">CCACVL1_05376</name>
</gene>
<dbReference type="AlphaFoldDB" id="A0A1R3JL87"/>
<comment type="caution">
    <text evidence="2">The sequence shown here is derived from an EMBL/GenBank/DDBJ whole genome shotgun (WGS) entry which is preliminary data.</text>
</comment>